<dbReference type="EMBL" id="JARPZN010000035">
    <property type="protein sequence ID" value="MDT2692147.1"/>
    <property type="molecule type" value="Genomic_DNA"/>
</dbReference>
<dbReference type="AlphaFoldDB" id="A0A376H556"/>
<dbReference type="Proteomes" id="UP001183682">
    <property type="component" value="Unassembled WGS sequence"/>
</dbReference>
<accession>A0A376H556</accession>
<evidence type="ECO:0000313" key="9">
    <source>
        <dbReference type="Proteomes" id="UP000254807"/>
    </source>
</evidence>
<evidence type="ECO:0000259" key="6">
    <source>
        <dbReference type="Pfam" id="PF00933"/>
    </source>
</evidence>
<dbReference type="GO" id="GO:0005975">
    <property type="term" value="P:carbohydrate metabolic process"/>
    <property type="evidence" value="ECO:0007669"/>
    <property type="project" value="InterPro"/>
</dbReference>
<reference evidence="8 9" key="1">
    <citation type="submission" date="2018-06" db="EMBL/GenBank/DDBJ databases">
        <authorList>
            <consortium name="Pathogen Informatics"/>
            <person name="Doyle S."/>
        </authorList>
    </citation>
    <scope>NUCLEOTIDE SEQUENCE [LARGE SCALE GENOMIC DNA]</scope>
    <source>
        <strain evidence="8 9">NCTC12360</strain>
    </source>
</reference>
<protein>
    <recommendedName>
        <fullName evidence="3">beta-N-acetylhexosaminidase</fullName>
        <ecNumber evidence="3">3.2.1.52</ecNumber>
    </recommendedName>
</protein>
<evidence type="ECO:0000256" key="2">
    <source>
        <dbReference type="ARBA" id="ARBA00005336"/>
    </source>
</evidence>
<dbReference type="InterPro" id="IPR050226">
    <property type="entry name" value="NagZ_Beta-hexosaminidase"/>
</dbReference>
<evidence type="ECO:0000313" key="8">
    <source>
        <dbReference type="EMBL" id="STD83508.1"/>
    </source>
</evidence>
<evidence type="ECO:0000313" key="7">
    <source>
        <dbReference type="EMBL" id="MDT2692147.1"/>
    </source>
</evidence>
<keyword evidence="4 8" id="KW-0378">Hydrolase</keyword>
<comment type="catalytic activity">
    <reaction evidence="1">
        <text>Hydrolysis of terminal non-reducing N-acetyl-D-hexosamine residues in N-acetyl-beta-D-hexosaminides.</text>
        <dbReference type="EC" id="3.2.1.52"/>
    </reaction>
</comment>
<dbReference type="RefSeq" id="WP_060815627.1">
    <property type="nucleotide sequence ID" value="NZ_BTSN01000018.1"/>
</dbReference>
<dbReference type="Pfam" id="PF00933">
    <property type="entry name" value="Glyco_hydro_3"/>
    <property type="match status" value="1"/>
</dbReference>
<name>A0A376H556_ENTGA</name>
<dbReference type="Gene3D" id="3.20.20.300">
    <property type="entry name" value="Glycoside hydrolase, family 3, N-terminal domain"/>
    <property type="match status" value="1"/>
</dbReference>
<proteinExistence type="inferred from homology"/>
<dbReference type="InterPro" id="IPR036881">
    <property type="entry name" value="Glyco_hydro_3_C_sf"/>
</dbReference>
<keyword evidence="5 8" id="KW-0326">Glycosidase</keyword>
<dbReference type="GO" id="GO:0004563">
    <property type="term" value="F:beta-N-acetylhexosaminidase activity"/>
    <property type="evidence" value="ECO:0007669"/>
    <property type="project" value="UniProtKB-EC"/>
</dbReference>
<feature type="domain" description="Glycoside hydrolase family 3 N-terminal" evidence="6">
    <location>
        <begin position="29"/>
        <end position="347"/>
    </location>
</feature>
<dbReference type="OrthoDB" id="9805821at2"/>
<dbReference type="PANTHER" id="PTHR30480">
    <property type="entry name" value="BETA-HEXOSAMINIDASE-RELATED"/>
    <property type="match status" value="1"/>
</dbReference>
<dbReference type="EMBL" id="UFYW01000001">
    <property type="protein sequence ID" value="STD83508.1"/>
    <property type="molecule type" value="Genomic_DNA"/>
</dbReference>
<dbReference type="GO" id="GO:0009254">
    <property type="term" value="P:peptidoglycan turnover"/>
    <property type="evidence" value="ECO:0007669"/>
    <property type="project" value="TreeGrafter"/>
</dbReference>
<organism evidence="8 9">
    <name type="scientific">Enterococcus gallinarum</name>
    <dbReference type="NCBI Taxonomy" id="1353"/>
    <lineage>
        <taxon>Bacteria</taxon>
        <taxon>Bacillati</taxon>
        <taxon>Bacillota</taxon>
        <taxon>Bacilli</taxon>
        <taxon>Lactobacillales</taxon>
        <taxon>Enterococcaceae</taxon>
        <taxon>Enterococcus</taxon>
    </lineage>
</organism>
<reference evidence="7" key="2">
    <citation type="submission" date="2023-03" db="EMBL/GenBank/DDBJ databases">
        <authorList>
            <person name="Shen W."/>
            <person name="Cai J."/>
        </authorList>
    </citation>
    <scope>NUCLEOTIDE SEQUENCE</scope>
    <source>
        <strain evidence="7">K69-2</strain>
    </source>
</reference>
<dbReference type="InterPro" id="IPR001764">
    <property type="entry name" value="Glyco_hydro_3_N"/>
</dbReference>
<dbReference type="InterPro" id="IPR036962">
    <property type="entry name" value="Glyco_hydro_3_N_sf"/>
</dbReference>
<evidence type="ECO:0000256" key="3">
    <source>
        <dbReference type="ARBA" id="ARBA00012663"/>
    </source>
</evidence>
<evidence type="ECO:0000256" key="5">
    <source>
        <dbReference type="ARBA" id="ARBA00023295"/>
    </source>
</evidence>
<evidence type="ECO:0000256" key="1">
    <source>
        <dbReference type="ARBA" id="ARBA00001231"/>
    </source>
</evidence>
<dbReference type="EC" id="3.2.1.52" evidence="3"/>
<dbReference type="Proteomes" id="UP000254807">
    <property type="component" value="Unassembled WGS sequence"/>
</dbReference>
<sequence>MIELDKSPYNLTVQQIQKIQRLIASMSNEAKIGQLFFVIGQSGSVKELTAFIKKYQPGGMMYRPDNAEKLKDQLRAVQDASTIPLFLSANLESGGNGILTEGTWVGNPMQIAATDCTENAYYLGKIAGLEAARIGINMAFSPIVDIDYNFKNPITNTRTFGSDQKRIIRMAQAQIDGFSESNIIPVIKHFPGDGVDERDQHLLSSINSLSANEWMESYGTIYRQFIEKNVSCIMVGHIYQPAWERKLSPTIKETELMPASCSKLLVNGLLRDTLGFNGLAITDATPMVGYTTIMPHRERLVASINAGIDMLLFNKNIDEDYEVIASAVKEGSIRMERLDEAVARILAVKMYHGLFTEVREETVNSTPKSVIDRTEYQWVTKKIADESITLVKDREKHLPLTPQRYPRIRLVILGDSDDGGFKEGGRVGPLFKAGLEAAGFEVNLFDNQQLDFQEVFEAGVEDLRNKFDLALYVANVETASNQTTVRLDWNHLMAANAPWYEKDLPTIFVSTANPYHLFDIPYVSTFINAYTGNPETVEAVIQKLLGKEPFKGKSPIDPFCGDFLARAK</sequence>
<dbReference type="PANTHER" id="PTHR30480:SF13">
    <property type="entry name" value="BETA-HEXOSAMINIDASE"/>
    <property type="match status" value="1"/>
</dbReference>
<dbReference type="Gene3D" id="3.40.50.1700">
    <property type="entry name" value="Glycoside hydrolase family 3 C-terminal domain"/>
    <property type="match status" value="1"/>
</dbReference>
<comment type="similarity">
    <text evidence="2">Belongs to the glycosyl hydrolase 3 family.</text>
</comment>
<gene>
    <name evidence="8" type="primary">nag3_2</name>
    <name evidence="8" type="ORF">NCTC12360_01975</name>
    <name evidence="7" type="ORF">P7E30_18475</name>
</gene>
<evidence type="ECO:0000256" key="4">
    <source>
        <dbReference type="ARBA" id="ARBA00022801"/>
    </source>
</evidence>
<keyword evidence="9" id="KW-1185">Reference proteome</keyword>
<dbReference type="SUPFAM" id="SSF51445">
    <property type="entry name" value="(Trans)glycosidases"/>
    <property type="match status" value="1"/>
</dbReference>
<dbReference type="InterPro" id="IPR017853">
    <property type="entry name" value="GH"/>
</dbReference>